<reference evidence="4" key="1">
    <citation type="submission" date="2020-04" db="EMBL/GenBank/DDBJ databases">
        <authorList>
            <person name="Alioto T."/>
            <person name="Alioto T."/>
            <person name="Gomez Garrido J."/>
        </authorList>
    </citation>
    <scope>NUCLEOTIDE SEQUENCE</scope>
    <source>
        <strain evidence="4">A484AB</strain>
    </source>
</reference>
<feature type="region of interest" description="Disordered" evidence="3">
    <location>
        <begin position="1"/>
        <end position="72"/>
    </location>
</feature>
<proteinExistence type="inferred from homology"/>
<comment type="caution">
    <text evidence="4">The sequence shown here is derived from an EMBL/GenBank/DDBJ whole genome shotgun (WGS) entry which is preliminary data.</text>
</comment>
<name>A0A6S7ILM9_PARCT</name>
<evidence type="ECO:0000256" key="1">
    <source>
        <dbReference type="ARBA" id="ARBA00005350"/>
    </source>
</evidence>
<dbReference type="InterPro" id="IPR025659">
    <property type="entry name" value="Tubby-like_C"/>
</dbReference>
<dbReference type="PANTHER" id="PTHR23248:SF9">
    <property type="entry name" value="PHOSPHOLIPID SCRAMBLASE"/>
    <property type="match status" value="1"/>
</dbReference>
<organism evidence="4 5">
    <name type="scientific">Paramuricea clavata</name>
    <name type="common">Red gorgonian</name>
    <name type="synonym">Violescent sea-whip</name>
    <dbReference type="NCBI Taxonomy" id="317549"/>
    <lineage>
        <taxon>Eukaryota</taxon>
        <taxon>Metazoa</taxon>
        <taxon>Cnidaria</taxon>
        <taxon>Anthozoa</taxon>
        <taxon>Octocorallia</taxon>
        <taxon>Malacalcyonacea</taxon>
        <taxon>Plexauridae</taxon>
        <taxon>Paramuricea</taxon>
    </lineage>
</organism>
<dbReference type="Proteomes" id="UP001152795">
    <property type="component" value="Unassembled WGS sequence"/>
</dbReference>
<dbReference type="SUPFAM" id="SSF54518">
    <property type="entry name" value="Tubby C-terminal domain-like"/>
    <property type="match status" value="1"/>
</dbReference>
<comment type="function">
    <text evidence="2">May mediate accelerated ATP-independent bidirectional transbilayer migration of phospholipids upon binding calcium ions that results in a loss of phospholipid asymmetry in the plasma membrane.</text>
</comment>
<keyword evidence="2" id="KW-0449">Lipoprotein</keyword>
<dbReference type="PANTHER" id="PTHR23248">
    <property type="entry name" value="PHOSPHOLIPID SCRAMBLASE-RELATED"/>
    <property type="match status" value="1"/>
</dbReference>
<evidence type="ECO:0000313" key="4">
    <source>
        <dbReference type="EMBL" id="CAB4006672.1"/>
    </source>
</evidence>
<comment type="similarity">
    <text evidence="1 2">Belongs to the phospholipid scramblase family.</text>
</comment>
<dbReference type="EMBL" id="CACRXK020005571">
    <property type="protein sequence ID" value="CAB4006672.1"/>
    <property type="molecule type" value="Genomic_DNA"/>
</dbReference>
<dbReference type="GO" id="GO:0017128">
    <property type="term" value="F:phospholipid scramblase activity"/>
    <property type="evidence" value="ECO:0007669"/>
    <property type="project" value="InterPro"/>
</dbReference>
<protein>
    <recommendedName>
        <fullName evidence="2">Phospholipid scramblase</fullName>
    </recommendedName>
</protein>
<accession>A0A6S7ILM9</accession>
<dbReference type="InterPro" id="IPR005552">
    <property type="entry name" value="Scramblase"/>
</dbReference>
<keyword evidence="2" id="KW-0106">Calcium</keyword>
<evidence type="ECO:0000256" key="3">
    <source>
        <dbReference type="SAM" id="MobiDB-lite"/>
    </source>
</evidence>
<dbReference type="OrthoDB" id="191150at2759"/>
<dbReference type="GO" id="GO:0005886">
    <property type="term" value="C:plasma membrane"/>
    <property type="evidence" value="ECO:0007669"/>
    <property type="project" value="TreeGrafter"/>
</dbReference>
<sequence>MDPSAPNSSYQGQPPGPPYPPAQQGYPPQAGYPPTQAYPAPQQQQYPPQQPYPPNTQVQQPGGYGYAPLQQPQQYGTGVPPVAVQPGGWMPIPVVQSDCPPGLEYLTQIDQLLIKQQVELLEAFTSFETNNKYKVQNSLGQQIYFAAEDTDCCTRQICGPSRPFDIQILDNMQREVIHLTRPLRCSSCCFPCCLQELEVQSPPGNVVGYVAQKWSIFYPRFEILTATREPMLLIEGPFCQCNMCGDVEYKVLSNDGVTEVGKISKQWSGLIKEAFTDADNFGITFPMDLDVKMKATMLGAAFLIDFMFFEETQGRDDNTHY</sequence>
<gene>
    <name evidence="4" type="ORF">PACLA_8A068774</name>
</gene>
<evidence type="ECO:0000313" key="5">
    <source>
        <dbReference type="Proteomes" id="UP001152795"/>
    </source>
</evidence>
<comment type="cofactor">
    <cofactor evidence="2">
        <name>Ca(2+)</name>
        <dbReference type="ChEBI" id="CHEBI:29108"/>
    </cofactor>
</comment>
<keyword evidence="2" id="KW-0564">Palmitate</keyword>
<feature type="compositionally biased region" description="Low complexity" evidence="3">
    <location>
        <begin position="22"/>
        <end position="47"/>
    </location>
</feature>
<dbReference type="AlphaFoldDB" id="A0A6S7ILM9"/>
<evidence type="ECO:0000256" key="2">
    <source>
        <dbReference type="RuleBase" id="RU363116"/>
    </source>
</evidence>
<keyword evidence="5" id="KW-1185">Reference proteome</keyword>
<dbReference type="Pfam" id="PF03803">
    <property type="entry name" value="Scramblase"/>
    <property type="match status" value="1"/>
</dbReference>